<reference evidence="2" key="1">
    <citation type="journal article" date="2019" name="Int. J. Syst. Evol. Microbiol.">
        <title>The Global Catalogue of Microorganisms (GCM) 10K type strain sequencing project: providing services to taxonomists for standard genome sequencing and annotation.</title>
        <authorList>
            <consortium name="The Broad Institute Genomics Platform"/>
            <consortium name="The Broad Institute Genome Sequencing Center for Infectious Disease"/>
            <person name="Wu L."/>
            <person name="Ma J."/>
        </authorList>
    </citation>
    <scope>NUCLEOTIDE SEQUENCE [LARGE SCALE GENOMIC DNA]</scope>
    <source>
        <strain evidence="2">JCM 17843</strain>
    </source>
</reference>
<proteinExistence type="predicted"/>
<evidence type="ECO:0000313" key="2">
    <source>
        <dbReference type="Proteomes" id="UP000602381"/>
    </source>
</evidence>
<dbReference type="EMBL" id="BMOV01000008">
    <property type="protein sequence ID" value="GGO14762.1"/>
    <property type="molecule type" value="Genomic_DNA"/>
</dbReference>
<gene>
    <name evidence="1" type="ORF">GCM10007972_22220</name>
</gene>
<protein>
    <recommendedName>
        <fullName evidence="3">Secreted protein</fullName>
    </recommendedName>
</protein>
<sequence>MSVFLAVAVAMALVLVPVWCPGPMVMSGVPGNGANPIAHSDISEQGGACHDASQKPCSAHLDKVDVLAAPPIKASDTLLLTLDTVFLRTVSHVLALDHPVHHPLVAPVRQSPYLPQTLVSLFILLLN</sequence>
<name>A0ABQ2LF63_9PROT</name>
<accession>A0ABQ2LF63</accession>
<comment type="caution">
    <text evidence="1">The sequence shown here is derived from an EMBL/GenBank/DDBJ whole genome shotgun (WGS) entry which is preliminary data.</text>
</comment>
<evidence type="ECO:0000313" key="1">
    <source>
        <dbReference type="EMBL" id="GGO14762.1"/>
    </source>
</evidence>
<dbReference type="Proteomes" id="UP000602381">
    <property type="component" value="Unassembled WGS sequence"/>
</dbReference>
<organism evidence="1 2">
    <name type="scientific">Iodidimonas muriae</name>
    <dbReference type="NCBI Taxonomy" id="261467"/>
    <lineage>
        <taxon>Bacteria</taxon>
        <taxon>Pseudomonadati</taxon>
        <taxon>Pseudomonadota</taxon>
        <taxon>Alphaproteobacteria</taxon>
        <taxon>Iodidimonadales</taxon>
        <taxon>Iodidimonadaceae</taxon>
        <taxon>Iodidimonas</taxon>
    </lineage>
</organism>
<keyword evidence="2" id="KW-1185">Reference proteome</keyword>
<evidence type="ECO:0008006" key="3">
    <source>
        <dbReference type="Google" id="ProtNLM"/>
    </source>
</evidence>